<dbReference type="Pfam" id="PF25601">
    <property type="entry name" value="AAA_lid_14"/>
    <property type="match status" value="1"/>
</dbReference>
<dbReference type="InterPro" id="IPR025944">
    <property type="entry name" value="Sigma_54_int_dom_CS"/>
</dbReference>
<reference evidence="9" key="1">
    <citation type="journal article" date="2023" name="Int. J. Mol. Sci.">
        <title>Metagenomics Revealed a New Genus 'Candidatus Thiocaldithrix dubininis' gen. nov., sp. nov. and a New Species 'Candidatus Thiothrix putei' sp. nov. in the Family Thiotrichaceae, Some Members of Which Have Traits of Both Na+- and H+-Motive Energetics.</title>
        <authorList>
            <person name="Ravin N.V."/>
            <person name="Muntyan M.S."/>
            <person name="Smolyakov D.D."/>
            <person name="Rudenko T.S."/>
            <person name="Beletsky A.V."/>
            <person name="Mardanov A.V."/>
            <person name="Grabovich M.Y."/>
        </authorList>
    </citation>
    <scope>NUCLEOTIDE SEQUENCE</scope>
    <source>
        <strain evidence="9">GKL-01</strain>
    </source>
</reference>
<evidence type="ECO:0000256" key="4">
    <source>
        <dbReference type="ARBA" id="ARBA00023125"/>
    </source>
</evidence>
<feature type="domain" description="Sigma-54 factor interaction" evidence="7">
    <location>
        <begin position="165"/>
        <end position="394"/>
    </location>
</feature>
<evidence type="ECO:0000256" key="5">
    <source>
        <dbReference type="ARBA" id="ARBA00023163"/>
    </source>
</evidence>
<dbReference type="SMART" id="SM00382">
    <property type="entry name" value="AAA"/>
    <property type="match status" value="1"/>
</dbReference>
<dbReference type="PRINTS" id="PR01590">
    <property type="entry name" value="HTHFIS"/>
</dbReference>
<keyword evidence="3" id="KW-0805">Transcription regulation</keyword>
<dbReference type="CDD" id="cd00009">
    <property type="entry name" value="AAA"/>
    <property type="match status" value="1"/>
</dbReference>
<dbReference type="GO" id="GO:0006355">
    <property type="term" value="P:regulation of DNA-templated transcription"/>
    <property type="evidence" value="ECO:0007669"/>
    <property type="project" value="InterPro"/>
</dbReference>
<dbReference type="SUPFAM" id="SSF52540">
    <property type="entry name" value="P-loop containing nucleoside triphosphate hydrolases"/>
    <property type="match status" value="1"/>
</dbReference>
<name>A0AA95KIM0_9GAMM</name>
<keyword evidence="1" id="KW-0547">Nucleotide-binding</keyword>
<dbReference type="PROSITE" id="PS00688">
    <property type="entry name" value="SIGMA54_INTERACT_3"/>
    <property type="match status" value="1"/>
</dbReference>
<keyword evidence="5" id="KW-0804">Transcription</keyword>
<dbReference type="Pfam" id="PF00158">
    <property type="entry name" value="Sigma54_activat"/>
    <property type="match status" value="1"/>
</dbReference>
<evidence type="ECO:0000256" key="3">
    <source>
        <dbReference type="ARBA" id="ARBA00023015"/>
    </source>
</evidence>
<dbReference type="FunFam" id="3.40.50.300:FF:000006">
    <property type="entry name" value="DNA-binding transcriptional regulator NtrC"/>
    <property type="match status" value="1"/>
</dbReference>
<dbReference type="InterPro" id="IPR002197">
    <property type="entry name" value="HTH_Fis"/>
</dbReference>
<dbReference type="InterPro" id="IPR027417">
    <property type="entry name" value="P-loop_NTPase"/>
</dbReference>
<dbReference type="AlphaFoldDB" id="A0AA95KIM0"/>
<dbReference type="Proteomes" id="UP001300672">
    <property type="component" value="Chromosome"/>
</dbReference>
<feature type="modified residue" description="4-aspartylphosphate" evidence="6">
    <location>
        <position position="55"/>
    </location>
</feature>
<evidence type="ECO:0000256" key="1">
    <source>
        <dbReference type="ARBA" id="ARBA00022741"/>
    </source>
</evidence>
<dbReference type="Pfam" id="PF00072">
    <property type="entry name" value="Response_reg"/>
    <property type="match status" value="1"/>
</dbReference>
<feature type="domain" description="Response regulatory" evidence="8">
    <location>
        <begin position="7"/>
        <end position="121"/>
    </location>
</feature>
<dbReference type="PANTHER" id="PTHR32071">
    <property type="entry name" value="TRANSCRIPTIONAL REGULATORY PROTEIN"/>
    <property type="match status" value="1"/>
</dbReference>
<dbReference type="SMART" id="SM00448">
    <property type="entry name" value="REC"/>
    <property type="match status" value="1"/>
</dbReference>
<dbReference type="KEGG" id="tdu:QJT80_07740"/>
<evidence type="ECO:0000259" key="7">
    <source>
        <dbReference type="PROSITE" id="PS50045"/>
    </source>
</evidence>
<dbReference type="SUPFAM" id="SSF46689">
    <property type="entry name" value="Homeodomain-like"/>
    <property type="match status" value="1"/>
</dbReference>
<dbReference type="InterPro" id="IPR009057">
    <property type="entry name" value="Homeodomain-like_sf"/>
</dbReference>
<dbReference type="InterPro" id="IPR058031">
    <property type="entry name" value="AAA_lid_NorR"/>
</dbReference>
<protein>
    <submittedName>
        <fullName evidence="9">Sigma-54 dependent transcriptional regulator</fullName>
    </submittedName>
</protein>
<dbReference type="Pfam" id="PF02954">
    <property type="entry name" value="HTH_8"/>
    <property type="match status" value="1"/>
</dbReference>
<dbReference type="Gene3D" id="3.40.50.2300">
    <property type="match status" value="1"/>
</dbReference>
<dbReference type="PROSITE" id="PS00675">
    <property type="entry name" value="SIGMA54_INTERACT_1"/>
    <property type="match status" value="1"/>
</dbReference>
<dbReference type="GO" id="GO:0043565">
    <property type="term" value="F:sequence-specific DNA binding"/>
    <property type="evidence" value="ECO:0007669"/>
    <property type="project" value="InterPro"/>
</dbReference>
<keyword evidence="4" id="KW-0238">DNA-binding</keyword>
<evidence type="ECO:0000256" key="6">
    <source>
        <dbReference type="PROSITE-ProRule" id="PRU00169"/>
    </source>
</evidence>
<accession>A0AA95KIM0</accession>
<dbReference type="GO" id="GO:0005524">
    <property type="term" value="F:ATP binding"/>
    <property type="evidence" value="ECO:0007669"/>
    <property type="project" value="UniProtKB-KW"/>
</dbReference>
<dbReference type="InterPro" id="IPR025943">
    <property type="entry name" value="Sigma_54_int_dom_ATP-bd_2"/>
</dbReference>
<dbReference type="EMBL" id="CP124755">
    <property type="protein sequence ID" value="WGZ89402.1"/>
    <property type="molecule type" value="Genomic_DNA"/>
</dbReference>
<dbReference type="PROSITE" id="PS50045">
    <property type="entry name" value="SIGMA54_INTERACT_4"/>
    <property type="match status" value="1"/>
</dbReference>
<dbReference type="InterPro" id="IPR002078">
    <property type="entry name" value="Sigma_54_int"/>
</dbReference>
<dbReference type="InterPro" id="IPR001789">
    <property type="entry name" value="Sig_transdc_resp-reg_receiver"/>
</dbReference>
<dbReference type="Gene3D" id="1.10.10.60">
    <property type="entry name" value="Homeodomain-like"/>
    <property type="match status" value="1"/>
</dbReference>
<dbReference type="PROSITE" id="PS50110">
    <property type="entry name" value="RESPONSE_REGULATORY"/>
    <property type="match status" value="1"/>
</dbReference>
<dbReference type="Gene3D" id="1.10.8.60">
    <property type="match status" value="1"/>
</dbReference>
<keyword evidence="2" id="KW-0067">ATP-binding</keyword>
<dbReference type="GO" id="GO:0000160">
    <property type="term" value="P:phosphorelay signal transduction system"/>
    <property type="evidence" value="ECO:0007669"/>
    <property type="project" value="InterPro"/>
</dbReference>
<sequence>MSQALPAVLLLDDEIRSVESMARILSEEFEVFIATQAEQALHILQEQHIQVILADQRMPTLTGVEFLIQVRQRYPDIVRMIISGYTDPEDIIEGINAAGIYQYISKPWHPDSLLLTVRNAARLFQLQRDNEILSLELKLSEQHLLERTRVQRKRLKASFHLDNIVRAPDSGLNQALALVERVAPYDIAVLITGESGTGKELFARAVHYNSSRADKPFIVENCGALPDTLLESELFGHKRGAFTGAIADHIGLFEQAHNGTLFLDEIGETSPAFQVKLLRVLQDGSFRPVGSNQRRYANVRIIAATNRNLLEMVRAGRFREDLYYRLAGLVIELPPLRARRMDIEPLLHYLLKRICQQLQKPIPTIDSALLQCLQVYDWPGNVRELQNEIQRLVVLTATGNLSVDALSAPIQHALQLSQALPCDNPLMHDNEGLDLKTTVELLESQIVQAALQKHKGNKSRAAEALGLSRVGLRNKLERYGLDSKPASNLQLSKGIET</sequence>
<dbReference type="PANTHER" id="PTHR32071:SF117">
    <property type="entry name" value="PTS-DEPENDENT DIHYDROXYACETONE KINASE OPERON REGULATORY PROTEIN-RELATED"/>
    <property type="match status" value="1"/>
</dbReference>
<evidence type="ECO:0000313" key="9">
    <source>
        <dbReference type="EMBL" id="WGZ89402.1"/>
    </source>
</evidence>
<dbReference type="Gene3D" id="3.40.50.300">
    <property type="entry name" value="P-loop containing nucleotide triphosphate hydrolases"/>
    <property type="match status" value="1"/>
</dbReference>
<dbReference type="InterPro" id="IPR025662">
    <property type="entry name" value="Sigma_54_int_dom_ATP-bd_1"/>
</dbReference>
<proteinExistence type="predicted"/>
<evidence type="ECO:0000256" key="2">
    <source>
        <dbReference type="ARBA" id="ARBA00022840"/>
    </source>
</evidence>
<organism evidence="9">
    <name type="scientific">Candidatus Thiocaldithrix dubininis</name>
    <dbReference type="NCBI Taxonomy" id="3080823"/>
    <lineage>
        <taxon>Bacteria</taxon>
        <taxon>Pseudomonadati</taxon>
        <taxon>Pseudomonadota</taxon>
        <taxon>Gammaproteobacteria</taxon>
        <taxon>Thiotrichales</taxon>
        <taxon>Thiotrichaceae</taxon>
        <taxon>Candidatus Thiocaldithrix</taxon>
    </lineage>
</organism>
<dbReference type="InterPro" id="IPR011006">
    <property type="entry name" value="CheY-like_superfamily"/>
</dbReference>
<keyword evidence="6" id="KW-0597">Phosphoprotein</keyword>
<gene>
    <name evidence="9" type="ORF">QJT80_07740</name>
</gene>
<reference evidence="9" key="2">
    <citation type="submission" date="2023-04" db="EMBL/GenBank/DDBJ databases">
        <authorList>
            <person name="Beletskiy A.V."/>
            <person name="Mardanov A.V."/>
            <person name="Ravin N.V."/>
        </authorList>
    </citation>
    <scope>NUCLEOTIDE SEQUENCE</scope>
    <source>
        <strain evidence="9">GKL-01</strain>
    </source>
</reference>
<evidence type="ECO:0000259" key="8">
    <source>
        <dbReference type="PROSITE" id="PS50110"/>
    </source>
</evidence>
<dbReference type="InterPro" id="IPR003593">
    <property type="entry name" value="AAA+_ATPase"/>
</dbReference>
<dbReference type="PROSITE" id="PS00676">
    <property type="entry name" value="SIGMA54_INTERACT_2"/>
    <property type="match status" value="1"/>
</dbReference>
<dbReference type="SUPFAM" id="SSF52172">
    <property type="entry name" value="CheY-like"/>
    <property type="match status" value="1"/>
</dbReference>